<comment type="caution">
    <text evidence="1">The sequence shown here is derived from an EMBL/GenBank/DDBJ whole genome shotgun (WGS) entry which is preliminary data.</text>
</comment>
<accession>A0A919WGC8</accession>
<keyword evidence="2" id="KW-1185">Reference proteome</keyword>
<dbReference type="AlphaFoldDB" id="A0A919WGC8"/>
<dbReference type="Proteomes" id="UP000682111">
    <property type="component" value="Unassembled WGS sequence"/>
</dbReference>
<gene>
    <name evidence="1" type="ORF">J27TS8_12500</name>
</gene>
<name>A0A919WGC8_9BACI</name>
<organism evidence="1 2">
    <name type="scientific">Robertmurraya siralis</name>
    <dbReference type="NCBI Taxonomy" id="77777"/>
    <lineage>
        <taxon>Bacteria</taxon>
        <taxon>Bacillati</taxon>
        <taxon>Bacillota</taxon>
        <taxon>Bacilli</taxon>
        <taxon>Bacillales</taxon>
        <taxon>Bacillaceae</taxon>
        <taxon>Robertmurraya</taxon>
    </lineage>
</organism>
<dbReference type="EMBL" id="BORC01000002">
    <property type="protein sequence ID" value="GIN61257.1"/>
    <property type="molecule type" value="Genomic_DNA"/>
</dbReference>
<sequence length="54" mass="6233">MDDVHIYEINNQAVDKCLLPFVSALFFEQPDKFLALIKKDIDAPLSEQSPEWLP</sequence>
<proteinExistence type="predicted"/>
<evidence type="ECO:0000313" key="1">
    <source>
        <dbReference type="EMBL" id="GIN61257.1"/>
    </source>
</evidence>
<evidence type="ECO:0000313" key="2">
    <source>
        <dbReference type="Proteomes" id="UP000682111"/>
    </source>
</evidence>
<protein>
    <submittedName>
        <fullName evidence="1">Uncharacterized protein</fullName>
    </submittedName>
</protein>
<reference evidence="1" key="1">
    <citation type="submission" date="2021-03" db="EMBL/GenBank/DDBJ databases">
        <title>Antimicrobial resistance genes in bacteria isolated from Japanese honey, and their potential for conferring macrolide and lincosamide resistance in the American foulbrood pathogen Paenibacillus larvae.</title>
        <authorList>
            <person name="Okamoto M."/>
            <person name="Kumagai M."/>
            <person name="Kanamori H."/>
            <person name="Takamatsu D."/>
        </authorList>
    </citation>
    <scope>NUCLEOTIDE SEQUENCE</scope>
    <source>
        <strain evidence="1">J27TS8</strain>
    </source>
</reference>